<reference evidence="13 14" key="1">
    <citation type="journal article" date="2014" name="Nat. Genet.">
        <title>Genome and transcriptome of the porcine whipworm Trichuris suis.</title>
        <authorList>
            <person name="Jex A.R."/>
            <person name="Nejsum P."/>
            <person name="Schwarz E.M."/>
            <person name="Hu L."/>
            <person name="Young N.D."/>
            <person name="Hall R.S."/>
            <person name="Korhonen P.K."/>
            <person name="Liao S."/>
            <person name="Thamsborg S."/>
            <person name="Xia J."/>
            <person name="Xu P."/>
            <person name="Wang S."/>
            <person name="Scheerlinck J.P."/>
            <person name="Hofmann A."/>
            <person name="Sternberg P.W."/>
            <person name="Wang J."/>
            <person name="Gasser R.B."/>
        </authorList>
    </citation>
    <scope>NUCLEOTIDE SEQUENCE [LARGE SCALE GENOMIC DNA]</scope>
    <source>
        <strain evidence="13">DCEP-RM93M</strain>
    </source>
</reference>
<name>A0A085LRZ7_9BILA</name>
<dbReference type="GO" id="GO:0030490">
    <property type="term" value="P:maturation of SSU-rRNA"/>
    <property type="evidence" value="ECO:0007669"/>
    <property type="project" value="InterPro"/>
</dbReference>
<dbReference type="AlphaFoldDB" id="A0A085LRZ7"/>
<dbReference type="EMBL" id="KL363315">
    <property type="protein sequence ID" value="KFD47743.1"/>
    <property type="molecule type" value="Genomic_DNA"/>
</dbReference>
<gene>
    <name evidence="13" type="ORF">M513_11355</name>
</gene>
<keyword evidence="4" id="KW-0347">Helicase</keyword>
<keyword evidence="14" id="KW-1185">Reference proteome</keyword>
<keyword evidence="6" id="KW-0694">RNA-binding</keyword>
<dbReference type="EC" id="3.6.4.13" evidence="1"/>
<feature type="region of interest" description="Disordered" evidence="10">
    <location>
        <begin position="562"/>
        <end position="585"/>
    </location>
</feature>
<dbReference type="GO" id="GO:0016787">
    <property type="term" value="F:hydrolase activity"/>
    <property type="evidence" value="ECO:0007669"/>
    <property type="project" value="UniProtKB-KW"/>
</dbReference>
<evidence type="ECO:0000313" key="13">
    <source>
        <dbReference type="EMBL" id="KFD47743.1"/>
    </source>
</evidence>
<protein>
    <recommendedName>
        <fullName evidence="8">Probable ATP-dependent RNA helicase DDX52</fullName>
        <ecNumber evidence="1">3.6.4.13</ecNumber>
    </recommendedName>
</protein>
<evidence type="ECO:0000256" key="7">
    <source>
        <dbReference type="ARBA" id="ARBA00024355"/>
    </source>
</evidence>
<dbReference type="GO" id="GO:0005524">
    <property type="term" value="F:ATP binding"/>
    <property type="evidence" value="ECO:0007669"/>
    <property type="project" value="UniProtKB-KW"/>
</dbReference>
<evidence type="ECO:0000256" key="9">
    <source>
        <dbReference type="ARBA" id="ARBA00047984"/>
    </source>
</evidence>
<evidence type="ECO:0000256" key="10">
    <source>
        <dbReference type="SAM" id="MobiDB-lite"/>
    </source>
</evidence>
<feature type="domain" description="Helicase C-terminal" evidence="12">
    <location>
        <begin position="367"/>
        <end position="528"/>
    </location>
</feature>
<dbReference type="SMART" id="SM00487">
    <property type="entry name" value="DEXDc"/>
    <property type="match status" value="1"/>
</dbReference>
<dbReference type="CDD" id="cd17957">
    <property type="entry name" value="DEADc_DDX52"/>
    <property type="match status" value="1"/>
</dbReference>
<dbReference type="SUPFAM" id="SSF52540">
    <property type="entry name" value="P-loop containing nucleoside triphosphate hydrolases"/>
    <property type="match status" value="1"/>
</dbReference>
<evidence type="ECO:0000256" key="5">
    <source>
        <dbReference type="ARBA" id="ARBA00022840"/>
    </source>
</evidence>
<evidence type="ECO:0000313" key="14">
    <source>
        <dbReference type="Proteomes" id="UP000030764"/>
    </source>
</evidence>
<dbReference type="PROSITE" id="PS51194">
    <property type="entry name" value="HELICASE_CTER"/>
    <property type="match status" value="1"/>
</dbReference>
<dbReference type="PANTHER" id="PTHR47959:SF15">
    <property type="entry name" value="RNA HELICASE"/>
    <property type="match status" value="1"/>
</dbReference>
<evidence type="ECO:0000256" key="6">
    <source>
        <dbReference type="ARBA" id="ARBA00022884"/>
    </source>
</evidence>
<evidence type="ECO:0000256" key="2">
    <source>
        <dbReference type="ARBA" id="ARBA00022741"/>
    </source>
</evidence>
<comment type="catalytic activity">
    <reaction evidence="9">
        <text>ATP + H2O = ADP + phosphate + H(+)</text>
        <dbReference type="Rhea" id="RHEA:13065"/>
        <dbReference type="ChEBI" id="CHEBI:15377"/>
        <dbReference type="ChEBI" id="CHEBI:15378"/>
        <dbReference type="ChEBI" id="CHEBI:30616"/>
        <dbReference type="ChEBI" id="CHEBI:43474"/>
        <dbReference type="ChEBI" id="CHEBI:456216"/>
        <dbReference type="EC" id="3.6.4.13"/>
    </reaction>
</comment>
<dbReference type="Proteomes" id="UP000030764">
    <property type="component" value="Unassembled WGS sequence"/>
</dbReference>
<dbReference type="Pfam" id="PF00270">
    <property type="entry name" value="DEAD"/>
    <property type="match status" value="1"/>
</dbReference>
<dbReference type="CDD" id="cd18787">
    <property type="entry name" value="SF2_C_DEAD"/>
    <property type="match status" value="1"/>
</dbReference>
<dbReference type="InterPro" id="IPR027417">
    <property type="entry name" value="P-loop_NTPase"/>
</dbReference>
<dbReference type="GO" id="GO:0005829">
    <property type="term" value="C:cytosol"/>
    <property type="evidence" value="ECO:0007669"/>
    <property type="project" value="TreeGrafter"/>
</dbReference>
<dbReference type="GO" id="GO:0003724">
    <property type="term" value="F:RNA helicase activity"/>
    <property type="evidence" value="ECO:0007669"/>
    <property type="project" value="UniProtKB-EC"/>
</dbReference>
<keyword evidence="2" id="KW-0547">Nucleotide-binding</keyword>
<dbReference type="InterPro" id="IPR011545">
    <property type="entry name" value="DEAD/DEAH_box_helicase_dom"/>
</dbReference>
<evidence type="ECO:0000256" key="8">
    <source>
        <dbReference type="ARBA" id="ARBA00044533"/>
    </source>
</evidence>
<dbReference type="InterPro" id="IPR001650">
    <property type="entry name" value="Helicase_C-like"/>
</dbReference>
<dbReference type="InterPro" id="IPR014001">
    <property type="entry name" value="Helicase_ATP-bd"/>
</dbReference>
<comment type="similarity">
    <text evidence="7">Belongs to the DEAD box helicase family. DDX52/ROK1 subfamily.</text>
</comment>
<dbReference type="PANTHER" id="PTHR47959">
    <property type="entry name" value="ATP-DEPENDENT RNA HELICASE RHLE-RELATED"/>
    <property type="match status" value="1"/>
</dbReference>
<keyword evidence="5" id="KW-0067">ATP-binding</keyword>
<evidence type="ECO:0000256" key="1">
    <source>
        <dbReference type="ARBA" id="ARBA00012552"/>
    </source>
</evidence>
<proteinExistence type="inferred from homology"/>
<organism evidence="13 14">
    <name type="scientific">Trichuris suis</name>
    <name type="common">pig whipworm</name>
    <dbReference type="NCBI Taxonomy" id="68888"/>
    <lineage>
        <taxon>Eukaryota</taxon>
        <taxon>Metazoa</taxon>
        <taxon>Ecdysozoa</taxon>
        <taxon>Nematoda</taxon>
        <taxon>Enoplea</taxon>
        <taxon>Dorylaimia</taxon>
        <taxon>Trichinellida</taxon>
        <taxon>Trichuridae</taxon>
        <taxon>Trichuris</taxon>
    </lineage>
</organism>
<evidence type="ECO:0000256" key="3">
    <source>
        <dbReference type="ARBA" id="ARBA00022801"/>
    </source>
</evidence>
<dbReference type="InterPro" id="IPR050079">
    <property type="entry name" value="DEAD_box_RNA_helicase"/>
</dbReference>
<dbReference type="Pfam" id="PF00271">
    <property type="entry name" value="Helicase_C"/>
    <property type="match status" value="1"/>
</dbReference>
<dbReference type="PROSITE" id="PS51192">
    <property type="entry name" value="HELICASE_ATP_BIND_1"/>
    <property type="match status" value="1"/>
</dbReference>
<dbReference type="InterPro" id="IPR044764">
    <property type="entry name" value="DDX52/Rok1_DEADc"/>
</dbReference>
<dbReference type="SMART" id="SM00490">
    <property type="entry name" value="HELICc"/>
    <property type="match status" value="1"/>
</dbReference>
<feature type="domain" description="Helicase ATP-binding" evidence="11">
    <location>
        <begin position="181"/>
        <end position="356"/>
    </location>
</feature>
<dbReference type="Gene3D" id="3.40.50.300">
    <property type="entry name" value="P-loop containing nucleotide triphosphate hydrolases"/>
    <property type="match status" value="2"/>
</dbReference>
<dbReference type="GO" id="GO:0003723">
    <property type="term" value="F:RNA binding"/>
    <property type="evidence" value="ECO:0007669"/>
    <property type="project" value="UniProtKB-KW"/>
</dbReference>
<sequence>MNRQERLFRMLSFGANRKRQIQVDECAVEPSISVPIEEPIIHSGQAVNKEGKLKDNGESHPSNEQSLRLFQESAGFLVEEEEKIASKKSAGKCSASGPIGKCANTKNVRVSNRADCKFRERDGLFYGEELRRKHNIFVYGEDVPNPCCTFDEIYTHLPAELTMNVRKLGFSTPTAIQMQAIPTMLQGREVMANAPTGSGKTLAFVIPALNEILKSKNSQHGSCQVLVIEPTLELARQVYFDFLRVIGNLSITVCLSSKHANNSLGSRYDIIVTTPNRLIYSMEAEPSLYDLCEVKWLIIDECDRLFEAGKRGFREQLSKIYQACNNSQTRRALFSATFSYHLEQWCKTNLNSLVLVCVGARNSAVASIKQKLIFVGSEHGKLVALERMFAEGLQPPLLIFVQSRERSEQLHNELVCMNLSAELIHANRTPEQRDASMKRFRTGEVPIMVCSELVGRGIDFKAVNTVVNYDFPISSVSYIHCIGRTGRAGRGGLAITFFTESDTPLLRNIGNIIKAAGCPVPDYILQLPKASKNTKRWLASHAPRREAICNLPVKKIRKRRSAYRKPLGEPQSDNPAAQDLPGRARKNITVKARKEVTPSERASTKCERTKKPTSAISAAKSVMRVRAKQHTVIVVGGKYEENSDVCIEFLLFDSVRATDVNDIEAVHVLKPLAICLLRQESVL</sequence>
<accession>A0A085LRZ7</accession>
<keyword evidence="3" id="KW-0378">Hydrolase</keyword>
<evidence type="ECO:0000256" key="4">
    <source>
        <dbReference type="ARBA" id="ARBA00022806"/>
    </source>
</evidence>
<evidence type="ECO:0000259" key="12">
    <source>
        <dbReference type="PROSITE" id="PS51194"/>
    </source>
</evidence>
<evidence type="ECO:0000259" key="11">
    <source>
        <dbReference type="PROSITE" id="PS51192"/>
    </source>
</evidence>